<gene>
    <name evidence="2" type="ORF">RS84_03682</name>
</gene>
<name>A0A0M2HRC7_9MICO</name>
<sequence>MQRPSPKRMLHVLALVLAVVAAVLVLFMPSYTVVTTDSTGASTTETLSIWQYNGPIFALVVAIPVVIALIPALMRGRWWPLASIVSAGLLLGFAFLGALSLGFAFLPAALAASIAAMRRPRVGSDDR</sequence>
<evidence type="ECO:0000313" key="3">
    <source>
        <dbReference type="Proteomes" id="UP000033900"/>
    </source>
</evidence>
<dbReference type="PATRIC" id="fig|273678.4.peg.3677"/>
<dbReference type="AlphaFoldDB" id="A0A0M2HRC7"/>
<dbReference type="STRING" id="273678.RS84_03682"/>
<proteinExistence type="predicted"/>
<organism evidence="2 3">
    <name type="scientific">Microbacterium hydrocarbonoxydans</name>
    <dbReference type="NCBI Taxonomy" id="273678"/>
    <lineage>
        <taxon>Bacteria</taxon>
        <taxon>Bacillati</taxon>
        <taxon>Actinomycetota</taxon>
        <taxon>Actinomycetes</taxon>
        <taxon>Micrococcales</taxon>
        <taxon>Microbacteriaceae</taxon>
        <taxon>Microbacterium</taxon>
    </lineage>
</organism>
<protein>
    <submittedName>
        <fullName evidence="2">Uncharacterized protein</fullName>
    </submittedName>
</protein>
<evidence type="ECO:0000256" key="1">
    <source>
        <dbReference type="SAM" id="Phobius"/>
    </source>
</evidence>
<evidence type="ECO:0000313" key="2">
    <source>
        <dbReference type="EMBL" id="KJL47036.1"/>
    </source>
</evidence>
<feature type="transmembrane region" description="Helical" evidence="1">
    <location>
        <begin position="81"/>
        <end position="114"/>
    </location>
</feature>
<dbReference type="EMBL" id="JYJB01000010">
    <property type="protein sequence ID" value="KJL47036.1"/>
    <property type="molecule type" value="Genomic_DNA"/>
</dbReference>
<dbReference type="RefSeq" id="WP_045259116.1">
    <property type="nucleotide sequence ID" value="NZ_JYJB01000010.1"/>
</dbReference>
<keyword evidence="1" id="KW-0812">Transmembrane</keyword>
<reference evidence="2 3" key="1">
    <citation type="submission" date="2015-02" db="EMBL/GenBank/DDBJ databases">
        <title>Draft genome sequences of ten Microbacterium spp. with emphasis on heavy metal contaminated environments.</title>
        <authorList>
            <person name="Corretto E."/>
        </authorList>
    </citation>
    <scope>NUCLEOTIDE SEQUENCE [LARGE SCALE GENOMIC DNA]</scope>
    <source>
        <strain evidence="2 3">SA35</strain>
    </source>
</reference>
<keyword evidence="3" id="KW-1185">Reference proteome</keyword>
<keyword evidence="1" id="KW-0472">Membrane</keyword>
<accession>A0A0M2HRC7</accession>
<comment type="caution">
    <text evidence="2">The sequence shown here is derived from an EMBL/GenBank/DDBJ whole genome shotgun (WGS) entry which is preliminary data.</text>
</comment>
<dbReference type="Proteomes" id="UP000033900">
    <property type="component" value="Unassembled WGS sequence"/>
</dbReference>
<keyword evidence="1" id="KW-1133">Transmembrane helix</keyword>
<feature type="transmembrane region" description="Helical" evidence="1">
    <location>
        <begin position="56"/>
        <end position="74"/>
    </location>
</feature>